<gene>
    <name evidence="1" type="ORF">BZZ03_10585</name>
</gene>
<dbReference type="RefSeq" id="WP_086583270.1">
    <property type="nucleotide sequence ID" value="NZ_MUIZ01000009.1"/>
</dbReference>
<comment type="caution">
    <text evidence="1">The sequence shown here is derived from an EMBL/GenBank/DDBJ whole genome shotgun (WGS) entry which is preliminary data.</text>
</comment>
<accession>A0A252CBA6</accession>
<evidence type="ECO:0000313" key="1">
    <source>
        <dbReference type="EMBL" id="OUK02872.1"/>
    </source>
</evidence>
<sequence length="177" mass="20514">MNILNNWQLPLILVLWGLLILLTIEAYQFILNSFKTKKSKNGVSSNLSFHYKIVLEDWIKEQQYILEEGEDGVLHIKPIFRYDQLNGVEITQLDIKTNKISLKVYYFDSKTNNNLKIKSVEKVVGIQYILVEGTPETNIQPEKKNVHYFYLEDIQNGNMSETLDTTDPSEANVISND</sequence>
<proteinExistence type="predicted"/>
<dbReference type="EMBL" id="MUIZ01000009">
    <property type="protein sequence ID" value="OUK02872.1"/>
    <property type="molecule type" value="Genomic_DNA"/>
</dbReference>
<organism evidence="1 2">
    <name type="scientific">Lactococcus petauri</name>
    <dbReference type="NCBI Taxonomy" id="1940789"/>
    <lineage>
        <taxon>Bacteria</taxon>
        <taxon>Bacillati</taxon>
        <taxon>Bacillota</taxon>
        <taxon>Bacilli</taxon>
        <taxon>Lactobacillales</taxon>
        <taxon>Streptococcaceae</taxon>
        <taxon>Lactococcus</taxon>
    </lineage>
</organism>
<reference evidence="1 2" key="1">
    <citation type="submission" date="2017-02" db="EMBL/GenBank/DDBJ databases">
        <authorList>
            <person name="Peterson S.W."/>
        </authorList>
    </citation>
    <scope>NUCLEOTIDE SEQUENCE [LARGE SCALE GENOMIC DNA]</scope>
    <source>
        <strain evidence="1">159469</strain>
    </source>
</reference>
<protein>
    <submittedName>
        <fullName evidence="1">Uncharacterized protein</fullName>
    </submittedName>
</protein>
<dbReference type="Proteomes" id="UP000194606">
    <property type="component" value="Unassembled WGS sequence"/>
</dbReference>
<name>A0A252CBA6_9LACT</name>
<dbReference type="AlphaFoldDB" id="A0A252CBA6"/>
<evidence type="ECO:0000313" key="2">
    <source>
        <dbReference type="Proteomes" id="UP000194606"/>
    </source>
</evidence>